<dbReference type="GO" id="GO:0008408">
    <property type="term" value="F:3'-5' exonuclease activity"/>
    <property type="evidence" value="ECO:0007669"/>
    <property type="project" value="TreeGrafter"/>
</dbReference>
<dbReference type="SMART" id="SM00479">
    <property type="entry name" value="EXOIII"/>
    <property type="match status" value="1"/>
</dbReference>
<dbReference type="InterPro" id="IPR036397">
    <property type="entry name" value="RNaseH_sf"/>
</dbReference>
<keyword evidence="1" id="KW-0540">Nuclease</keyword>
<dbReference type="PANTHER" id="PTHR30231">
    <property type="entry name" value="DNA POLYMERASE III SUBUNIT EPSILON"/>
    <property type="match status" value="1"/>
</dbReference>
<dbReference type="CDD" id="cd06127">
    <property type="entry name" value="DEDDh"/>
    <property type="match status" value="1"/>
</dbReference>
<evidence type="ECO:0000256" key="1">
    <source>
        <dbReference type="ARBA" id="ARBA00022722"/>
    </source>
</evidence>
<sequence length="240" mass="27482">MNPFVQFVKDLSDRLGSGFSSLNQNDPSKVAYVRNLERQLRNKDTLVVPFEELSVVVFDLETTGFYPYKGDEILSIGAVKVEGTKILEDQSFYSLVYSESAPSEEITKLTGITGEMLLESPAMRDVLKEFYSYVKTDTLVAHHANHEKQFMNHATWLALRKNFQHRIVDTSFLTKIIHKEKDLVSLDDCCAHYGISIKHRHHAFHDAMATAKLWVESIKDIQELGFENLNDVYTYLATLK</sequence>
<dbReference type="NCBIfam" id="NF005836">
    <property type="entry name" value="PRK07740.1"/>
    <property type="match status" value="1"/>
</dbReference>
<dbReference type="GO" id="GO:0005829">
    <property type="term" value="C:cytosol"/>
    <property type="evidence" value="ECO:0007669"/>
    <property type="project" value="TreeGrafter"/>
</dbReference>
<dbReference type="GO" id="GO:0003677">
    <property type="term" value="F:DNA binding"/>
    <property type="evidence" value="ECO:0007669"/>
    <property type="project" value="InterPro"/>
</dbReference>
<dbReference type="Gene3D" id="3.30.420.10">
    <property type="entry name" value="Ribonuclease H-like superfamily/Ribonuclease H"/>
    <property type="match status" value="1"/>
</dbReference>
<dbReference type="Proteomes" id="UP000192527">
    <property type="component" value="Chromosome"/>
</dbReference>
<dbReference type="Pfam" id="PF00929">
    <property type="entry name" value="RNase_T"/>
    <property type="match status" value="1"/>
</dbReference>
<dbReference type="RefSeq" id="WP_085031567.1">
    <property type="nucleotide sequence ID" value="NZ_CP020772.1"/>
</dbReference>
<dbReference type="GO" id="GO:0045004">
    <property type="term" value="P:DNA replication proofreading"/>
    <property type="evidence" value="ECO:0007669"/>
    <property type="project" value="TreeGrafter"/>
</dbReference>
<evidence type="ECO:0000256" key="3">
    <source>
        <dbReference type="ARBA" id="ARBA00022839"/>
    </source>
</evidence>
<keyword evidence="6" id="KW-1185">Reference proteome</keyword>
<evidence type="ECO:0000256" key="2">
    <source>
        <dbReference type="ARBA" id="ARBA00022801"/>
    </source>
</evidence>
<dbReference type="FunFam" id="3.30.420.10:FF:000045">
    <property type="entry name" value="3'-5' exonuclease DinG"/>
    <property type="match status" value="1"/>
</dbReference>
<dbReference type="OrthoDB" id="9804290at2"/>
<dbReference type="GO" id="GO:0003887">
    <property type="term" value="F:DNA-directed DNA polymerase activity"/>
    <property type="evidence" value="ECO:0007669"/>
    <property type="project" value="InterPro"/>
</dbReference>
<reference evidence="5 6" key="1">
    <citation type="submission" date="2017-04" db="EMBL/GenBank/DDBJ databases">
        <title>The whole genome sequencing and assembly of Halobacillus mangrovi strain.</title>
        <authorList>
            <person name="Lee S.-J."/>
            <person name="Park M.-K."/>
            <person name="Kim J.-Y."/>
            <person name="Lee Y.-J."/>
            <person name="Yi H."/>
            <person name="Bahn Y.-S."/>
            <person name="Kim J.F."/>
            <person name="Lee D.-W."/>
        </authorList>
    </citation>
    <scope>NUCLEOTIDE SEQUENCE [LARGE SCALE GENOMIC DNA]</scope>
    <source>
        <strain evidence="5 6">KTB 131</strain>
    </source>
</reference>
<dbReference type="InterPro" id="IPR013520">
    <property type="entry name" value="Ribonucl_H"/>
</dbReference>
<accession>A0A1W6A0E4</accession>
<dbReference type="SUPFAM" id="SSF53098">
    <property type="entry name" value="Ribonuclease H-like"/>
    <property type="match status" value="1"/>
</dbReference>
<dbReference type="STRING" id="402384.HM131_20080"/>
<dbReference type="KEGG" id="hmn:HM131_20080"/>
<name>A0A1W6A0E4_9BACI</name>
<organism evidence="5 6">
    <name type="scientific">Halobacillus mangrovi</name>
    <dbReference type="NCBI Taxonomy" id="402384"/>
    <lineage>
        <taxon>Bacteria</taxon>
        <taxon>Bacillati</taxon>
        <taxon>Bacillota</taxon>
        <taxon>Bacilli</taxon>
        <taxon>Bacillales</taxon>
        <taxon>Bacillaceae</taxon>
        <taxon>Halobacillus</taxon>
    </lineage>
</organism>
<gene>
    <name evidence="5" type="ORF">HM131_20080</name>
</gene>
<dbReference type="NCBIfam" id="TIGR00573">
    <property type="entry name" value="dnaq"/>
    <property type="match status" value="1"/>
</dbReference>
<dbReference type="InterPro" id="IPR012337">
    <property type="entry name" value="RNaseH-like_sf"/>
</dbReference>
<proteinExistence type="predicted"/>
<feature type="domain" description="Exonuclease" evidence="4">
    <location>
        <begin position="54"/>
        <end position="223"/>
    </location>
</feature>
<dbReference type="AlphaFoldDB" id="A0A1W6A0E4"/>
<dbReference type="InterPro" id="IPR006054">
    <property type="entry name" value="DnaQ"/>
</dbReference>
<dbReference type="PANTHER" id="PTHR30231:SF41">
    <property type="entry name" value="DNA POLYMERASE III SUBUNIT EPSILON"/>
    <property type="match status" value="1"/>
</dbReference>
<evidence type="ECO:0000313" key="6">
    <source>
        <dbReference type="Proteomes" id="UP000192527"/>
    </source>
</evidence>
<keyword evidence="3" id="KW-0269">Exonuclease</keyword>
<evidence type="ECO:0000313" key="5">
    <source>
        <dbReference type="EMBL" id="ARI78982.1"/>
    </source>
</evidence>
<keyword evidence="2" id="KW-0378">Hydrolase</keyword>
<evidence type="ECO:0000259" key="4">
    <source>
        <dbReference type="SMART" id="SM00479"/>
    </source>
</evidence>
<dbReference type="EMBL" id="CP020772">
    <property type="protein sequence ID" value="ARI78982.1"/>
    <property type="molecule type" value="Genomic_DNA"/>
</dbReference>
<protein>
    <submittedName>
        <fullName evidence="5">DNA polymerase III subunit epsilon</fullName>
    </submittedName>
</protein>